<comment type="catalytic activity">
    <reaction evidence="4 7">
        <text>uridine(38/39/40) in tRNA = pseudouridine(38/39/40) in tRNA</text>
        <dbReference type="Rhea" id="RHEA:22376"/>
        <dbReference type="Rhea" id="RHEA-COMP:10085"/>
        <dbReference type="Rhea" id="RHEA-COMP:10087"/>
        <dbReference type="ChEBI" id="CHEBI:65314"/>
        <dbReference type="ChEBI" id="CHEBI:65315"/>
        <dbReference type="EC" id="5.4.99.12"/>
    </reaction>
</comment>
<comment type="similarity">
    <text evidence="1 4 7">Belongs to the tRNA pseudouridine synthase TruA family.</text>
</comment>
<organism evidence="9 10">
    <name type="scientific">Candidatus Faecivivens stercoravium</name>
    <dbReference type="NCBI Taxonomy" id="2840803"/>
    <lineage>
        <taxon>Bacteria</taxon>
        <taxon>Bacillati</taxon>
        <taxon>Bacillota</taxon>
        <taxon>Clostridia</taxon>
        <taxon>Eubacteriales</taxon>
        <taxon>Oscillospiraceae</taxon>
        <taxon>Oscillospiraceae incertae sedis</taxon>
        <taxon>Candidatus Faecivivens</taxon>
    </lineage>
</organism>
<feature type="binding site" evidence="4 6">
    <location>
        <position position="110"/>
    </location>
    <ligand>
        <name>substrate</name>
    </ligand>
</feature>
<dbReference type="CDD" id="cd02570">
    <property type="entry name" value="PseudoU_synth_EcTruA"/>
    <property type="match status" value="1"/>
</dbReference>
<evidence type="ECO:0000313" key="9">
    <source>
        <dbReference type="EMBL" id="HIR60754.1"/>
    </source>
</evidence>
<keyword evidence="2 4" id="KW-0819">tRNA processing</keyword>
<keyword evidence="3 4" id="KW-0413">Isomerase</keyword>
<dbReference type="NCBIfam" id="TIGR00071">
    <property type="entry name" value="hisT_truA"/>
    <property type="match status" value="1"/>
</dbReference>
<comment type="function">
    <text evidence="4">Formation of pseudouridine at positions 38, 39 and 40 in the anticodon stem and loop of transfer RNAs.</text>
</comment>
<evidence type="ECO:0000256" key="5">
    <source>
        <dbReference type="PIRSR" id="PIRSR001430-1"/>
    </source>
</evidence>
<dbReference type="PANTHER" id="PTHR11142">
    <property type="entry name" value="PSEUDOURIDYLATE SYNTHASE"/>
    <property type="match status" value="1"/>
</dbReference>
<evidence type="ECO:0000256" key="7">
    <source>
        <dbReference type="RuleBase" id="RU003792"/>
    </source>
</evidence>
<sequence length="264" mass="29117">MRRLLFEIAYQGTRYHGYQVQANALTVAQVVQDAVEKVFGRREGITGCSRTDAGVHAGQYFFHMDTGSRIPVDAAVRAMNVNLPGDIAVLSCREVPPSFHARYSVLWKEYTYKIWNAPVRSPFYDGLMLMHPYPLDEALMDRCAKEFVGTHDFRGFCSTGSKAKPTILDGGESTVRTVFAASVRREGDVVLFTVRGDGFLYNMVRIMAGTLLLTGLGRLEPGDLTEIIKSGDRTRAGVTAPAAGLYLTRVSYTPYGQKEGVLDG</sequence>
<evidence type="ECO:0000259" key="8">
    <source>
        <dbReference type="Pfam" id="PF01416"/>
    </source>
</evidence>
<dbReference type="GO" id="GO:0031119">
    <property type="term" value="P:tRNA pseudouridine synthesis"/>
    <property type="evidence" value="ECO:0007669"/>
    <property type="project" value="UniProtKB-UniRule"/>
</dbReference>
<dbReference type="InterPro" id="IPR020094">
    <property type="entry name" value="TruA/RsuA/RluB/E/F_N"/>
</dbReference>
<evidence type="ECO:0000256" key="4">
    <source>
        <dbReference type="HAMAP-Rule" id="MF_00171"/>
    </source>
</evidence>
<feature type="active site" description="Nucleophile" evidence="4 5">
    <location>
        <position position="52"/>
    </location>
</feature>
<dbReference type="EC" id="5.4.99.12" evidence="4"/>
<feature type="domain" description="Pseudouridine synthase I TruA alpha/beta" evidence="8">
    <location>
        <begin position="144"/>
        <end position="252"/>
    </location>
</feature>
<evidence type="ECO:0000313" key="10">
    <source>
        <dbReference type="Proteomes" id="UP000824241"/>
    </source>
</evidence>
<evidence type="ECO:0000256" key="1">
    <source>
        <dbReference type="ARBA" id="ARBA00009375"/>
    </source>
</evidence>
<dbReference type="InterPro" id="IPR020103">
    <property type="entry name" value="PsdUridine_synth_cat_dom_sf"/>
</dbReference>
<dbReference type="Gene3D" id="3.30.70.580">
    <property type="entry name" value="Pseudouridine synthase I, catalytic domain, N-terminal subdomain"/>
    <property type="match status" value="1"/>
</dbReference>
<proteinExistence type="inferred from homology"/>
<protein>
    <recommendedName>
        <fullName evidence="4">tRNA pseudouridine synthase A</fullName>
        <ecNumber evidence="4">5.4.99.12</ecNumber>
    </recommendedName>
    <alternativeName>
        <fullName evidence="4">tRNA pseudouridine(38-40) synthase</fullName>
    </alternativeName>
    <alternativeName>
        <fullName evidence="4">tRNA pseudouridylate synthase I</fullName>
    </alternativeName>
    <alternativeName>
        <fullName evidence="4">tRNA-uridine isomerase I</fullName>
    </alternativeName>
</protein>
<dbReference type="Proteomes" id="UP000824241">
    <property type="component" value="Unassembled WGS sequence"/>
</dbReference>
<feature type="domain" description="Pseudouridine synthase I TruA alpha/beta" evidence="8">
    <location>
        <begin position="9"/>
        <end position="104"/>
    </location>
</feature>
<comment type="caution">
    <text evidence="4">Lacks conserved residue(s) required for the propagation of feature annotation.</text>
</comment>
<dbReference type="SUPFAM" id="SSF55120">
    <property type="entry name" value="Pseudouridine synthase"/>
    <property type="match status" value="1"/>
</dbReference>
<dbReference type="EMBL" id="DVHA01000134">
    <property type="protein sequence ID" value="HIR60754.1"/>
    <property type="molecule type" value="Genomic_DNA"/>
</dbReference>
<comment type="subunit">
    <text evidence="4">Homodimer.</text>
</comment>
<comment type="caution">
    <text evidence="9">The sequence shown here is derived from an EMBL/GenBank/DDBJ whole genome shotgun (WGS) entry which is preliminary data.</text>
</comment>
<gene>
    <name evidence="4 9" type="primary">truA</name>
    <name evidence="9" type="ORF">IAB37_04175</name>
</gene>
<accession>A0A9D1DXR8</accession>
<dbReference type="InterPro" id="IPR001406">
    <property type="entry name" value="PsdUridine_synth_TruA"/>
</dbReference>
<evidence type="ECO:0000256" key="2">
    <source>
        <dbReference type="ARBA" id="ARBA00022694"/>
    </source>
</evidence>
<dbReference type="PIRSF" id="PIRSF001430">
    <property type="entry name" value="tRNA_psdUrid_synth"/>
    <property type="match status" value="1"/>
</dbReference>
<dbReference type="AlphaFoldDB" id="A0A9D1DXR8"/>
<dbReference type="PANTHER" id="PTHR11142:SF0">
    <property type="entry name" value="TRNA PSEUDOURIDINE SYNTHASE-LIKE 1"/>
    <property type="match status" value="1"/>
</dbReference>
<dbReference type="Pfam" id="PF01416">
    <property type="entry name" value="PseudoU_synth_1"/>
    <property type="match status" value="2"/>
</dbReference>
<dbReference type="Gene3D" id="3.30.70.660">
    <property type="entry name" value="Pseudouridine synthase I, catalytic domain, C-terminal subdomain"/>
    <property type="match status" value="1"/>
</dbReference>
<reference evidence="9" key="2">
    <citation type="journal article" date="2021" name="PeerJ">
        <title>Extensive microbial diversity within the chicken gut microbiome revealed by metagenomics and culture.</title>
        <authorList>
            <person name="Gilroy R."/>
            <person name="Ravi A."/>
            <person name="Getino M."/>
            <person name="Pursley I."/>
            <person name="Horton D.L."/>
            <person name="Alikhan N.F."/>
            <person name="Baker D."/>
            <person name="Gharbi K."/>
            <person name="Hall N."/>
            <person name="Watson M."/>
            <person name="Adriaenssens E.M."/>
            <person name="Foster-Nyarko E."/>
            <person name="Jarju S."/>
            <person name="Secka A."/>
            <person name="Antonio M."/>
            <person name="Oren A."/>
            <person name="Chaudhuri R.R."/>
            <person name="La Ragione R."/>
            <person name="Hildebrand F."/>
            <person name="Pallen M.J."/>
        </authorList>
    </citation>
    <scope>NUCLEOTIDE SEQUENCE</scope>
    <source>
        <strain evidence="9">CHK189-12415</strain>
    </source>
</reference>
<dbReference type="InterPro" id="IPR020095">
    <property type="entry name" value="PsdUridine_synth_TruA_C"/>
</dbReference>
<dbReference type="GO" id="GO:0160147">
    <property type="term" value="F:tRNA pseudouridine(38-40) synthase activity"/>
    <property type="evidence" value="ECO:0007669"/>
    <property type="project" value="UniProtKB-EC"/>
</dbReference>
<dbReference type="InterPro" id="IPR020097">
    <property type="entry name" value="PsdUridine_synth_TruA_a/b_dom"/>
</dbReference>
<dbReference type="GO" id="GO:0003723">
    <property type="term" value="F:RNA binding"/>
    <property type="evidence" value="ECO:0007669"/>
    <property type="project" value="InterPro"/>
</dbReference>
<dbReference type="HAMAP" id="MF_00171">
    <property type="entry name" value="TruA"/>
    <property type="match status" value="1"/>
</dbReference>
<evidence type="ECO:0000256" key="3">
    <source>
        <dbReference type="ARBA" id="ARBA00023235"/>
    </source>
</evidence>
<name>A0A9D1DXR8_9FIRM</name>
<dbReference type="FunFam" id="3.30.70.580:FF:000001">
    <property type="entry name" value="tRNA pseudouridine synthase A"/>
    <property type="match status" value="1"/>
</dbReference>
<evidence type="ECO:0000256" key="6">
    <source>
        <dbReference type="PIRSR" id="PIRSR001430-2"/>
    </source>
</evidence>
<reference evidence="9" key="1">
    <citation type="submission" date="2020-10" db="EMBL/GenBank/DDBJ databases">
        <authorList>
            <person name="Gilroy R."/>
        </authorList>
    </citation>
    <scope>NUCLEOTIDE SEQUENCE</scope>
    <source>
        <strain evidence="9">CHK189-12415</strain>
    </source>
</reference>